<name>A0A554RJI0_9ACTN</name>
<sequence>MHFGVHRVGNVPFCVTNIDAAVNWLTAAAKGQSAVSVRLANAYCVALAEEDPVYGDLLRRAGVNFPDGTPVVWTMRAQGNAAARRVRGPSFFIRAIEEQAATGLRPFFLGASGETLDLLTSVMTGAHPDLDIAGSYSPPFAPVSDEYIDDCLNAIGTAAPDLVWVGLGTPKQDFVSTALAERLGIPCIGVGAAFDFAAGTVREAPKFIQNSGFEWAYRFASEPRRLWRRYLVGNLSFLGAVKRYWRVNA</sequence>
<comment type="caution">
    <text evidence="3">The sequence shown here is derived from an EMBL/GenBank/DDBJ whole genome shotgun (WGS) entry which is preliminary data.</text>
</comment>
<evidence type="ECO:0000313" key="4">
    <source>
        <dbReference type="Proteomes" id="UP000316988"/>
    </source>
</evidence>
<keyword evidence="4" id="KW-1185">Reference proteome</keyword>
<dbReference type="NCBIfam" id="TIGR00696">
    <property type="entry name" value="wecG_tagA_cpsF"/>
    <property type="match status" value="1"/>
</dbReference>
<accession>A0A554RJI0</accession>
<dbReference type="Pfam" id="PF03808">
    <property type="entry name" value="Glyco_tran_WecG"/>
    <property type="match status" value="1"/>
</dbReference>
<dbReference type="CDD" id="cd06533">
    <property type="entry name" value="Glyco_transf_WecG_TagA"/>
    <property type="match status" value="1"/>
</dbReference>
<proteinExistence type="predicted"/>
<keyword evidence="2 3" id="KW-0808">Transferase</keyword>
<reference evidence="3 4" key="1">
    <citation type="submission" date="2019-07" db="EMBL/GenBank/DDBJ databases">
        <authorList>
            <person name="Zhao L.H."/>
        </authorList>
    </citation>
    <scope>NUCLEOTIDE SEQUENCE [LARGE SCALE GENOMIC DNA]</scope>
    <source>
        <strain evidence="3 4">Co35</strain>
    </source>
</reference>
<dbReference type="EMBL" id="VLNT01000027">
    <property type="protein sequence ID" value="TSD54297.1"/>
    <property type="molecule type" value="Genomic_DNA"/>
</dbReference>
<keyword evidence="1" id="KW-0328">Glycosyltransferase</keyword>
<evidence type="ECO:0000256" key="2">
    <source>
        <dbReference type="ARBA" id="ARBA00022679"/>
    </source>
</evidence>
<dbReference type="OrthoDB" id="9771846at2"/>
<dbReference type="PANTHER" id="PTHR34136:SF1">
    <property type="entry name" value="UDP-N-ACETYL-D-MANNOSAMINURONIC ACID TRANSFERASE"/>
    <property type="match status" value="1"/>
</dbReference>
<gene>
    <name evidence="3" type="ORF">FNM00_17660</name>
</gene>
<evidence type="ECO:0000313" key="3">
    <source>
        <dbReference type="EMBL" id="TSD54297.1"/>
    </source>
</evidence>
<dbReference type="Proteomes" id="UP000316988">
    <property type="component" value="Unassembled WGS sequence"/>
</dbReference>
<dbReference type="GO" id="GO:0016758">
    <property type="term" value="F:hexosyltransferase activity"/>
    <property type="evidence" value="ECO:0007669"/>
    <property type="project" value="TreeGrafter"/>
</dbReference>
<evidence type="ECO:0000256" key="1">
    <source>
        <dbReference type="ARBA" id="ARBA00022676"/>
    </source>
</evidence>
<dbReference type="PANTHER" id="PTHR34136">
    <property type="match status" value="1"/>
</dbReference>
<organism evidence="3 4">
    <name type="scientific">Aeromicrobium piscarium</name>
    <dbReference type="NCBI Taxonomy" id="2590901"/>
    <lineage>
        <taxon>Bacteria</taxon>
        <taxon>Bacillati</taxon>
        <taxon>Actinomycetota</taxon>
        <taxon>Actinomycetes</taxon>
        <taxon>Propionibacteriales</taxon>
        <taxon>Nocardioidaceae</taxon>
        <taxon>Aeromicrobium</taxon>
    </lineage>
</organism>
<protein>
    <submittedName>
        <fullName evidence="3">WecB/TagA/CpsF family glycosyltransferase</fullName>
    </submittedName>
</protein>
<dbReference type="InterPro" id="IPR004629">
    <property type="entry name" value="WecG_TagA_CpsF"/>
</dbReference>
<dbReference type="AlphaFoldDB" id="A0A554RJI0"/>